<evidence type="ECO:0000313" key="2">
    <source>
        <dbReference type="EMBL" id="OHS94072.1"/>
    </source>
</evidence>
<sequence>MEIRNSKIANFAFSNDEIDLTEVSNAEVIDLTNTHVENFVIDNFPNLKRIRACQCSNLQKIAIKRCPSLEVIDLSLNNFLSLIELFDLPNLLSLDISNTNVSFLKFDLPKLESLILINTPVISLNEIICPNLLNLDVSDTKISNIEFIMDHKSLQRFRFSSSPYELNINLNVLSTHPKLSSLILGQGSVVCDSLPEKSNLKLLILENVDFAAGDPYDIHRFNYCDGYSYDIPKYDTFPSWTKSVRLLYGPWGVPKCDIIDNINPDSQYLNQTQIEQQKIPQFDHEKAADRILGAIFGSALGGMLGKSTEHTKRSYTGYFLETPVDIIWSHLNDDQYNSNILKGTVTSDIEQQILLMRTLSSHGNLSHFAQQLEEWISDGISEHKQGRCLHESTSLSNTIRHPFFHDDPHRAALDTCSEFTADGGATARTAPIGCFEFWDNEKVKKNARDFCCVTHYEARCIVCSMIVSLIISKNIQKASNLIPKNENENKNEIDWIDSVINEVLEITKDESMEYEDEIRCFLSSDSFDELVLDNGTIDYVLKSTGSAILALRKKMTFEQAINDVIRNGGKTDTNAATVGAVVGSAVGFSNLPKNLLKYLFNGNWIYNEVSKMLLAMGIEPSSSPFLETLSYA</sequence>
<dbReference type="PANTHER" id="PTHR16222">
    <property type="entry name" value="ADP-RIBOSYLGLYCOHYDROLASE"/>
    <property type="match status" value="1"/>
</dbReference>
<dbReference type="Gene3D" id="3.80.10.10">
    <property type="entry name" value="Ribonuclease Inhibitor"/>
    <property type="match status" value="1"/>
</dbReference>
<dbReference type="InterPro" id="IPR005502">
    <property type="entry name" value="Ribosyl_crysJ1"/>
</dbReference>
<evidence type="ECO:0000313" key="3">
    <source>
        <dbReference type="Proteomes" id="UP000179807"/>
    </source>
</evidence>
<dbReference type="PANTHER" id="PTHR16222:SF28">
    <property type="entry name" value="ADP-RIBOSYLGLYCOHYDROLASE"/>
    <property type="match status" value="1"/>
</dbReference>
<evidence type="ECO:0000256" key="1">
    <source>
        <dbReference type="PIRSR" id="PIRSR605502-1"/>
    </source>
</evidence>
<dbReference type="OrthoDB" id="2021138at2759"/>
<evidence type="ECO:0008006" key="4">
    <source>
        <dbReference type="Google" id="ProtNLM"/>
    </source>
</evidence>
<feature type="binding site" evidence="1">
    <location>
        <position position="346"/>
    </location>
    <ligand>
        <name>Mg(2+)</name>
        <dbReference type="ChEBI" id="CHEBI:18420"/>
        <label>1</label>
    </ligand>
</feature>
<dbReference type="PROSITE" id="PS51450">
    <property type="entry name" value="LRR"/>
    <property type="match status" value="1"/>
</dbReference>
<gene>
    <name evidence="2" type="ORF">TRFO_39723</name>
</gene>
<dbReference type="SUPFAM" id="SSF101478">
    <property type="entry name" value="ADP-ribosylglycohydrolase"/>
    <property type="match status" value="1"/>
</dbReference>
<feature type="binding site" evidence="1">
    <location>
        <position position="572"/>
    </location>
    <ligand>
        <name>Mg(2+)</name>
        <dbReference type="ChEBI" id="CHEBI:18420"/>
        <label>1</label>
    </ligand>
</feature>
<feature type="binding site" evidence="1">
    <location>
        <position position="348"/>
    </location>
    <ligand>
        <name>Mg(2+)</name>
        <dbReference type="ChEBI" id="CHEBI:18420"/>
        <label>1</label>
    </ligand>
</feature>
<dbReference type="InterPro" id="IPR032675">
    <property type="entry name" value="LRR_dom_sf"/>
</dbReference>
<dbReference type="InterPro" id="IPR001611">
    <property type="entry name" value="Leu-rich_rpt"/>
</dbReference>
<proteinExistence type="predicted"/>
<accession>A0A1J4J3N8</accession>
<dbReference type="GO" id="GO:0046872">
    <property type="term" value="F:metal ion binding"/>
    <property type="evidence" value="ECO:0007669"/>
    <property type="project" value="UniProtKB-KW"/>
</dbReference>
<name>A0A1J4J3N8_9EUKA</name>
<keyword evidence="1" id="KW-0479">Metal-binding</keyword>
<dbReference type="Pfam" id="PF03747">
    <property type="entry name" value="ADP_ribosyl_GH"/>
    <property type="match status" value="1"/>
</dbReference>
<protein>
    <recommendedName>
        <fullName evidence="4">Leucine Rich Repeat family protein</fullName>
    </recommendedName>
</protein>
<dbReference type="SUPFAM" id="SSF52047">
    <property type="entry name" value="RNI-like"/>
    <property type="match status" value="1"/>
</dbReference>
<dbReference type="Proteomes" id="UP000179807">
    <property type="component" value="Unassembled WGS sequence"/>
</dbReference>
<dbReference type="InterPro" id="IPR050792">
    <property type="entry name" value="ADP-ribosylglycohydrolase"/>
</dbReference>
<reference evidence="2" key="1">
    <citation type="submission" date="2016-10" db="EMBL/GenBank/DDBJ databases">
        <authorList>
            <person name="Benchimol M."/>
            <person name="Almeida L.G."/>
            <person name="Vasconcelos A.T."/>
            <person name="Perreira-Neves A."/>
            <person name="Rosa I.A."/>
            <person name="Tasca T."/>
            <person name="Bogo M.R."/>
            <person name="de Souza W."/>
        </authorList>
    </citation>
    <scope>NUCLEOTIDE SEQUENCE [LARGE SCALE GENOMIC DNA]</scope>
    <source>
        <strain evidence="2">K</strain>
    </source>
</reference>
<dbReference type="RefSeq" id="XP_068347209.1">
    <property type="nucleotide sequence ID" value="XM_068512803.1"/>
</dbReference>
<keyword evidence="1" id="KW-0460">Magnesium</keyword>
<dbReference type="AlphaFoldDB" id="A0A1J4J3N8"/>
<dbReference type="GeneID" id="94847507"/>
<dbReference type="InterPro" id="IPR036705">
    <property type="entry name" value="Ribosyl_crysJ1_sf"/>
</dbReference>
<keyword evidence="3" id="KW-1185">Reference proteome</keyword>
<dbReference type="Gene3D" id="1.10.4080.10">
    <property type="entry name" value="ADP-ribosylation/Crystallin J1"/>
    <property type="match status" value="1"/>
</dbReference>
<comment type="cofactor">
    <cofactor evidence="1">
        <name>Mg(2+)</name>
        <dbReference type="ChEBI" id="CHEBI:18420"/>
    </cofactor>
    <text evidence="1">Binds 2 magnesium ions per subunit.</text>
</comment>
<dbReference type="EMBL" id="MLAK01001350">
    <property type="protein sequence ID" value="OHS94072.1"/>
    <property type="molecule type" value="Genomic_DNA"/>
</dbReference>
<dbReference type="VEuPathDB" id="TrichDB:TRFO_39723"/>
<feature type="binding site" evidence="1">
    <location>
        <position position="573"/>
    </location>
    <ligand>
        <name>Mg(2+)</name>
        <dbReference type="ChEBI" id="CHEBI:18420"/>
        <label>1</label>
    </ligand>
</feature>
<comment type="caution">
    <text evidence="2">The sequence shown here is derived from an EMBL/GenBank/DDBJ whole genome shotgun (WGS) entry which is preliminary data.</text>
</comment>
<organism evidence="2 3">
    <name type="scientific">Tritrichomonas foetus</name>
    <dbReference type="NCBI Taxonomy" id="1144522"/>
    <lineage>
        <taxon>Eukaryota</taxon>
        <taxon>Metamonada</taxon>
        <taxon>Parabasalia</taxon>
        <taxon>Tritrichomonadida</taxon>
        <taxon>Tritrichomonadidae</taxon>
        <taxon>Tritrichomonas</taxon>
    </lineage>
</organism>